<dbReference type="EMBL" id="JAACJK010000110">
    <property type="protein sequence ID" value="KAF5332653.1"/>
    <property type="molecule type" value="Genomic_DNA"/>
</dbReference>
<dbReference type="Proteomes" id="UP000541558">
    <property type="component" value="Unassembled WGS sequence"/>
</dbReference>
<comment type="caution">
    <text evidence="5">The sequence shown here is derived from an EMBL/GenBank/DDBJ whole genome shotgun (WGS) entry which is preliminary data.</text>
</comment>
<evidence type="ECO:0000313" key="5">
    <source>
        <dbReference type="EMBL" id="KAF5332653.1"/>
    </source>
</evidence>
<dbReference type="PROSITE" id="PS00211">
    <property type="entry name" value="ABC_TRANSPORTER_1"/>
    <property type="match status" value="1"/>
</dbReference>
<dbReference type="GO" id="GO:0015421">
    <property type="term" value="F:ABC-type oligopeptide transporter activity"/>
    <property type="evidence" value="ECO:0007669"/>
    <property type="project" value="TreeGrafter"/>
</dbReference>
<evidence type="ECO:0000313" key="6">
    <source>
        <dbReference type="Proteomes" id="UP000541558"/>
    </source>
</evidence>
<evidence type="ECO:0000259" key="4">
    <source>
        <dbReference type="PROSITE" id="PS50893"/>
    </source>
</evidence>
<keyword evidence="1" id="KW-0547">Nucleotide-binding</keyword>
<dbReference type="GO" id="GO:0005524">
    <property type="term" value="F:ATP binding"/>
    <property type="evidence" value="ECO:0007669"/>
    <property type="project" value="UniProtKB-KW"/>
</dbReference>
<reference evidence="5 6" key="1">
    <citation type="journal article" date="2020" name="ISME J.">
        <title>Uncovering the hidden diversity of litter-decomposition mechanisms in mushroom-forming fungi.</title>
        <authorList>
            <person name="Floudas D."/>
            <person name="Bentzer J."/>
            <person name="Ahren D."/>
            <person name="Johansson T."/>
            <person name="Persson P."/>
            <person name="Tunlid A."/>
        </authorList>
    </citation>
    <scope>NUCLEOTIDE SEQUENCE [LARGE SCALE GENOMIC DNA]</scope>
    <source>
        <strain evidence="5 6">CBS 175.51</strain>
    </source>
</reference>
<evidence type="ECO:0000256" key="2">
    <source>
        <dbReference type="ARBA" id="ARBA00022840"/>
    </source>
</evidence>
<keyword evidence="3" id="KW-1133">Transmembrane helix</keyword>
<dbReference type="Gene3D" id="3.40.50.300">
    <property type="entry name" value="P-loop containing nucleotide triphosphate hydrolases"/>
    <property type="match status" value="1"/>
</dbReference>
<name>A0A8H5FDP1_9AGAR</name>
<gene>
    <name evidence="5" type="ORF">D9611_005202</name>
</gene>
<dbReference type="AlphaFoldDB" id="A0A8H5FDP1"/>
<keyword evidence="2" id="KW-0067">ATP-binding</keyword>
<dbReference type="SUPFAM" id="SSF52540">
    <property type="entry name" value="P-loop containing nucleoside triphosphate hydrolases"/>
    <property type="match status" value="1"/>
</dbReference>
<dbReference type="OrthoDB" id="6500128at2759"/>
<dbReference type="PANTHER" id="PTHR43394:SF1">
    <property type="entry name" value="ATP-BINDING CASSETTE SUB-FAMILY B MEMBER 10, MITOCHONDRIAL"/>
    <property type="match status" value="1"/>
</dbReference>
<sequence>MPRTFNPEDTASVKRSKVGVWDLYEDVGTKATKIPMLANLETLWESVDCLPYVWRMIRDISNIQGCMTYLFVYAVLEIGLSLLPALGVWYSGQLLQVVETAVEKRTVDKEFLIRIAIGRILTIFSIRLFTYVQEKVQIPLNLRIKRYYALRTFWAMARLDMPTFEDDVVQQQLQQSVSHSTRTSIAWDVVSTFLKIGSSAMRLFAQVAVLANVLGEQRDGSLLLLLTFAHLFVEWLSNYHGMLQRSGVWAATTENQHYITSEGLKRVVSSNLYRKEIVAMGLREHLWHQFKKRAERLGDKVTDFWEEYFNKRRQAALFFQFLQDPLGELPRIIFCLRAVQYPAAIPMSLTSLQLITSTVQGFSSSLFELVQKTSRIAEKLQAVRKLYDVSAVPNKVEDGHLPFPENQNNLLTGFEIEFRKVSFGYPGNEALALDNVSFKLEEGQLCVIVGDNGSGKSTILKLIARLYDPLEGQILINGMDIRTLRLSDLRKATSVLFQDYSLFPLTIGENIGYGDPAHAYDIDRIREAAKLGGCEEFIDKLPDSFDSYLERPVNDIYSNLPSGTSKLFGRAVSHSKIRKISGKRAGRGLAEGKNALSGGQMQRVALARTFMRSLVAPEPAVGLLLFDEPSAALDPTAEHELFERLRELRGNKTMIFSTHRFGKLTRHADMILFIHNGVIQESGTHETLLRKENGEYARIWNLQAQAYL</sequence>
<evidence type="ECO:0000256" key="3">
    <source>
        <dbReference type="SAM" id="Phobius"/>
    </source>
</evidence>
<feature type="transmembrane region" description="Helical" evidence="3">
    <location>
        <begin position="70"/>
        <end position="90"/>
    </location>
</feature>
<dbReference type="InterPro" id="IPR039421">
    <property type="entry name" value="Type_1_exporter"/>
</dbReference>
<evidence type="ECO:0000256" key="1">
    <source>
        <dbReference type="ARBA" id="ARBA00022741"/>
    </source>
</evidence>
<dbReference type="PANTHER" id="PTHR43394">
    <property type="entry name" value="ATP-DEPENDENT PERMEASE MDL1, MITOCHONDRIAL"/>
    <property type="match status" value="1"/>
</dbReference>
<keyword evidence="3" id="KW-0472">Membrane</keyword>
<dbReference type="InterPro" id="IPR003593">
    <property type="entry name" value="AAA+_ATPase"/>
</dbReference>
<dbReference type="InterPro" id="IPR027417">
    <property type="entry name" value="P-loop_NTPase"/>
</dbReference>
<dbReference type="PROSITE" id="PS50893">
    <property type="entry name" value="ABC_TRANSPORTER_2"/>
    <property type="match status" value="1"/>
</dbReference>
<dbReference type="Pfam" id="PF00005">
    <property type="entry name" value="ABC_tran"/>
    <property type="match status" value="1"/>
</dbReference>
<dbReference type="InterPro" id="IPR003439">
    <property type="entry name" value="ABC_transporter-like_ATP-bd"/>
</dbReference>
<accession>A0A8H5FDP1</accession>
<dbReference type="GO" id="GO:0016887">
    <property type="term" value="F:ATP hydrolysis activity"/>
    <property type="evidence" value="ECO:0007669"/>
    <property type="project" value="InterPro"/>
</dbReference>
<keyword evidence="3" id="KW-0812">Transmembrane</keyword>
<organism evidence="5 6">
    <name type="scientific">Ephemerocybe angulata</name>
    <dbReference type="NCBI Taxonomy" id="980116"/>
    <lineage>
        <taxon>Eukaryota</taxon>
        <taxon>Fungi</taxon>
        <taxon>Dikarya</taxon>
        <taxon>Basidiomycota</taxon>
        <taxon>Agaricomycotina</taxon>
        <taxon>Agaricomycetes</taxon>
        <taxon>Agaricomycetidae</taxon>
        <taxon>Agaricales</taxon>
        <taxon>Agaricineae</taxon>
        <taxon>Psathyrellaceae</taxon>
        <taxon>Ephemerocybe</taxon>
    </lineage>
</organism>
<dbReference type="InterPro" id="IPR017871">
    <property type="entry name" value="ABC_transporter-like_CS"/>
</dbReference>
<dbReference type="SMART" id="SM00382">
    <property type="entry name" value="AAA"/>
    <property type="match status" value="1"/>
</dbReference>
<feature type="domain" description="ABC transporter" evidence="4">
    <location>
        <begin position="416"/>
        <end position="701"/>
    </location>
</feature>
<proteinExistence type="predicted"/>
<keyword evidence="6" id="KW-1185">Reference proteome</keyword>
<protein>
    <recommendedName>
        <fullName evidence="4">ABC transporter domain-containing protein</fullName>
    </recommendedName>
</protein>